<feature type="transmembrane region" description="Helical" evidence="7">
    <location>
        <begin position="788"/>
        <end position="809"/>
    </location>
</feature>
<comment type="subcellular location">
    <subcellularLocation>
        <location evidence="1">Cell membrane</location>
        <topology evidence="1">Multi-pass membrane protein</topology>
    </subcellularLocation>
</comment>
<evidence type="ECO:0000256" key="1">
    <source>
        <dbReference type="ARBA" id="ARBA00004651"/>
    </source>
</evidence>
<evidence type="ECO:0000256" key="7">
    <source>
        <dbReference type="SAM" id="Phobius"/>
    </source>
</evidence>
<dbReference type="Proteomes" id="UP001447516">
    <property type="component" value="Unassembled WGS sequence"/>
</dbReference>
<evidence type="ECO:0000313" key="9">
    <source>
        <dbReference type="EMBL" id="MEN3537946.1"/>
    </source>
</evidence>
<evidence type="ECO:0000256" key="5">
    <source>
        <dbReference type="ARBA" id="ARBA00023136"/>
    </source>
</evidence>
<feature type="transmembrane region" description="Helical" evidence="7">
    <location>
        <begin position="391"/>
        <end position="410"/>
    </location>
</feature>
<comment type="caution">
    <text evidence="9">The sequence shown here is derived from an EMBL/GenBank/DDBJ whole genome shotgun (WGS) entry which is preliminary data.</text>
</comment>
<evidence type="ECO:0000313" key="10">
    <source>
        <dbReference type="Proteomes" id="UP001447516"/>
    </source>
</evidence>
<accession>A0ABV0AVD4</accession>
<dbReference type="PANTHER" id="PTHR30572:SF4">
    <property type="entry name" value="ABC TRANSPORTER PERMEASE YTRF"/>
    <property type="match status" value="1"/>
</dbReference>
<organism evidence="9 10">
    <name type="scientific">Microbispora maris</name>
    <dbReference type="NCBI Taxonomy" id="3144104"/>
    <lineage>
        <taxon>Bacteria</taxon>
        <taxon>Bacillati</taxon>
        <taxon>Actinomycetota</taxon>
        <taxon>Actinomycetes</taxon>
        <taxon>Streptosporangiales</taxon>
        <taxon>Streptosporangiaceae</taxon>
        <taxon>Microbispora</taxon>
    </lineage>
</organism>
<dbReference type="InterPro" id="IPR003838">
    <property type="entry name" value="ABC3_permease_C"/>
</dbReference>
<feature type="domain" description="ABC3 transporter permease C-terminal" evidence="8">
    <location>
        <begin position="251"/>
        <end position="369"/>
    </location>
</feature>
<reference evidence="9 10" key="1">
    <citation type="submission" date="2024-05" db="EMBL/GenBank/DDBJ databases">
        <title>Microbispora sp.ZYX-F-249.</title>
        <authorList>
            <person name="Xie H."/>
        </authorList>
    </citation>
    <scope>NUCLEOTIDE SEQUENCE [LARGE SCALE GENOMIC DNA]</scope>
    <source>
        <strain evidence="9 10">ZYX-F-249</strain>
    </source>
</reference>
<keyword evidence="3 7" id="KW-0812">Transmembrane</keyword>
<evidence type="ECO:0000256" key="4">
    <source>
        <dbReference type="ARBA" id="ARBA00022989"/>
    </source>
</evidence>
<keyword evidence="10" id="KW-1185">Reference proteome</keyword>
<gene>
    <name evidence="9" type="ORF">AAH991_22720</name>
</gene>
<evidence type="ECO:0000259" key="8">
    <source>
        <dbReference type="Pfam" id="PF02687"/>
    </source>
</evidence>
<name>A0ABV0AVD4_9ACTN</name>
<evidence type="ECO:0000256" key="2">
    <source>
        <dbReference type="ARBA" id="ARBA00022475"/>
    </source>
</evidence>
<comment type="similarity">
    <text evidence="6">Belongs to the ABC-4 integral membrane protein family.</text>
</comment>
<feature type="transmembrane region" description="Helical" evidence="7">
    <location>
        <begin position="694"/>
        <end position="719"/>
    </location>
</feature>
<keyword evidence="2" id="KW-1003">Cell membrane</keyword>
<feature type="transmembrane region" description="Helical" evidence="7">
    <location>
        <begin position="422"/>
        <end position="441"/>
    </location>
</feature>
<dbReference type="PANTHER" id="PTHR30572">
    <property type="entry name" value="MEMBRANE COMPONENT OF TRANSPORTER-RELATED"/>
    <property type="match status" value="1"/>
</dbReference>
<dbReference type="EMBL" id="JBDJAW010000019">
    <property type="protein sequence ID" value="MEN3537946.1"/>
    <property type="molecule type" value="Genomic_DNA"/>
</dbReference>
<sequence length="819" mass="83905">MLRIAWSTLRTRWISFAGTFAALALGAALIAALGQVLASGITSPPRGPQRYAAAPVVVVPDGTLTVDTWRGGSSAPLAEPRGLADDLVARFPGAVVDRVFPARLSDGPPAMGRPWAAARTAPQPLVAGRAPSGDGEIAISAGTWPGRRGSAAARAPAGTRVPVVTATGIRTYRVVGVTEAGPQPTVFFADAHAARLSPRVDALALWRPAAEVTKAVAGAARVLSGQDRALADPFREADERARNNANTIAGIAAGFAAFIAIFVVSSTFAFAVGQRRREFALLRTIGATARQVRRMMYGEAALVAVAASAVGAFLGPLATGPILDRLTALGMAPEWLVPSESSVPAWVAFGTGVVVALAGVAAAARRAGRVRPAEALREAAVEPRAMTWGRWIAGLGLLGTALVSMAVTTIGDPGSATNNKTFMPIVMLLIAALGLLAPVFVRPVTRLLVAPLERLRGAGGVAVAGGTAASAGRTAATAAPVLVTVALAASLLGGAAMTDAAKAAVQSRPVRAGYLVLPDGDTGLDRQLVQRLRAVPGVDVATETETSVYTLEGDTQLIRRPARAVEPATLSTALSVPLVAGSAAGLRDDTIVVSRTWELSLGQRVRMWRADGSPVTLTVTGVLGDDSPADAYVTPAHAFSALPSVAYVTQRPGASASAVRVALEDAVRGHNARAMSRAEWARESGDRQASASRLGLLAVLGIMLCYTVIALVNTLLMAASDRAAERGGLRLLGATRAQVLRYVVAEALAVVAVGVVLGFAATALGLLGLGAALLRLAGPFAFDVPWQPVVAVIAVCFLLGAVAAVVPAIRIRGAVIPRS</sequence>
<dbReference type="RefSeq" id="WP_346227898.1">
    <property type="nucleotide sequence ID" value="NZ_JBDJAW010000019.1"/>
</dbReference>
<feature type="transmembrane region" description="Helical" evidence="7">
    <location>
        <begin position="300"/>
        <end position="323"/>
    </location>
</feature>
<keyword evidence="4 7" id="KW-1133">Transmembrane helix</keyword>
<evidence type="ECO:0000256" key="6">
    <source>
        <dbReference type="ARBA" id="ARBA00038076"/>
    </source>
</evidence>
<dbReference type="InterPro" id="IPR050250">
    <property type="entry name" value="Macrolide_Exporter_MacB"/>
</dbReference>
<evidence type="ECO:0000256" key="3">
    <source>
        <dbReference type="ARBA" id="ARBA00022692"/>
    </source>
</evidence>
<proteinExistence type="inferred from homology"/>
<protein>
    <submittedName>
        <fullName evidence="9">FtsX-like permease family protein</fullName>
    </submittedName>
</protein>
<feature type="domain" description="ABC3 transporter permease C-terminal" evidence="8">
    <location>
        <begin position="699"/>
        <end position="813"/>
    </location>
</feature>
<keyword evidence="5 7" id="KW-0472">Membrane</keyword>
<feature type="transmembrane region" description="Helical" evidence="7">
    <location>
        <begin position="343"/>
        <end position="364"/>
    </location>
</feature>
<dbReference type="Pfam" id="PF02687">
    <property type="entry name" value="FtsX"/>
    <property type="match status" value="2"/>
</dbReference>
<feature type="transmembrane region" description="Helical" evidence="7">
    <location>
        <begin position="248"/>
        <end position="273"/>
    </location>
</feature>